<protein>
    <submittedName>
        <fullName evidence="1">Uncharacterized protein</fullName>
    </submittedName>
</protein>
<sequence length="54" mass="5902">MAKALLIHIYSHTEEVKAVPAGGTAAKLILTIALRVAGLLKAVSDRHYRQFPFN</sequence>
<proteinExistence type="predicted"/>
<comment type="caution">
    <text evidence="1">The sequence shown here is derived from an EMBL/GenBank/DDBJ whole genome shotgun (WGS) entry which is preliminary data.</text>
</comment>
<keyword evidence="2" id="KW-1185">Reference proteome</keyword>
<accession>A0ABT6KGY2</accession>
<dbReference type="EMBL" id="JANQDF010000155">
    <property type="protein sequence ID" value="MDH6107157.1"/>
    <property type="molecule type" value="Genomic_DNA"/>
</dbReference>
<dbReference type="RefSeq" id="WP_280802052.1">
    <property type="nucleotide sequence ID" value="NZ_JANQDF010000155.1"/>
</dbReference>
<evidence type="ECO:0000313" key="2">
    <source>
        <dbReference type="Proteomes" id="UP001159386"/>
    </source>
</evidence>
<dbReference type="Proteomes" id="UP001159386">
    <property type="component" value="Unassembled WGS sequence"/>
</dbReference>
<organism evidence="1 2">
    <name type="scientific">Anabaenopsis tanganyikae CS-531</name>
    <dbReference type="NCBI Taxonomy" id="2785304"/>
    <lineage>
        <taxon>Bacteria</taxon>
        <taxon>Bacillati</taxon>
        <taxon>Cyanobacteriota</taxon>
        <taxon>Cyanophyceae</taxon>
        <taxon>Nostocales</taxon>
        <taxon>Nodulariaceae</taxon>
        <taxon>Anabaenopsis</taxon>
        <taxon>Anabaenopsis tanganyikae</taxon>
    </lineage>
</organism>
<evidence type="ECO:0000313" key="1">
    <source>
        <dbReference type="EMBL" id="MDH6107157.1"/>
    </source>
</evidence>
<reference evidence="1 2" key="1">
    <citation type="journal article" date="2023" name="J. Phycol.">
        <title>Chrysosporum ovalisporum is synonymous with the true-branching cyanobacterium Umezakia natans (Nostocales/Aphanizomenonaceae).</title>
        <authorList>
            <person name="McGregor G.B."/>
            <person name="Sendall B.C."/>
            <person name="Niiyama Y."/>
            <person name="Tuji A."/>
            <person name="Willis A."/>
        </authorList>
    </citation>
    <scope>NUCLEOTIDE SEQUENCE [LARGE SCALE GENOMIC DNA]</scope>
    <source>
        <strain evidence="1 2">CS-531</strain>
    </source>
</reference>
<gene>
    <name evidence="1" type="ORF">NWP22_15030</name>
</gene>
<name>A0ABT6KGY2_9CYAN</name>